<comment type="similarity">
    <text evidence="1 6">Belongs to the sigma-70 factor family.</text>
</comment>
<reference evidence="10 11" key="1">
    <citation type="submission" date="2016-11" db="EMBL/GenBank/DDBJ databases">
        <authorList>
            <person name="Jaros S."/>
            <person name="Januszkiewicz K."/>
            <person name="Wedrychowicz H."/>
        </authorList>
    </citation>
    <scope>NUCLEOTIDE SEQUENCE [LARGE SCALE GENOMIC DNA]</scope>
    <source>
        <strain evidence="10 11">DSM 15929</strain>
    </source>
</reference>
<evidence type="ECO:0000259" key="9">
    <source>
        <dbReference type="PROSITE" id="PS00716"/>
    </source>
</evidence>
<dbReference type="STRING" id="1121322.SAMN02745136_00652"/>
<dbReference type="InterPro" id="IPR007630">
    <property type="entry name" value="RNA_pol_sigma70_r4"/>
</dbReference>
<comment type="function">
    <text evidence="6">Sigma factors are initiation factors that promote the attachment of RNA polymerase to specific initiation sites and are then released.</text>
</comment>
<dbReference type="Gene3D" id="1.10.601.10">
    <property type="entry name" value="RNA Polymerase Primary Sigma Factor"/>
    <property type="match status" value="2"/>
</dbReference>
<dbReference type="PROSITE" id="PS00716">
    <property type="entry name" value="SIGMA70_2"/>
    <property type="match status" value="1"/>
</dbReference>
<proteinExistence type="inferred from homology"/>
<protein>
    <recommendedName>
        <fullName evidence="6">RNA polymerase sigma factor</fullName>
    </recommendedName>
</protein>
<dbReference type="SUPFAM" id="SSF88659">
    <property type="entry name" value="Sigma3 and sigma4 domains of RNA polymerase sigma factors"/>
    <property type="match status" value="2"/>
</dbReference>
<evidence type="ECO:0000313" key="11">
    <source>
        <dbReference type="Proteomes" id="UP000184386"/>
    </source>
</evidence>
<sequence>MNNRMDKLENLFTDTFDNDMPAQQDEIIEENNLTGPWKTKAFRKTNKPGKEVPEMDAAEEPPDMEVAEEIDGSYDLTEVQGVDIQEIDTPEVDIPEVDIPEDSVKIYLKSIGKIQLLDQRKELELAKRIKAGDEEAKEEMTNANLRLVVSVAKRYARGSGMTLSDLIQEGNLGLIKAVEKFDYRKGFKFSTYATWWIRQAITRAIADQSRIIRLPVHLKEQMNNISKCSKQFLSDTGRDPTVAELAERMGMLPGRMEEIIKLYDDAISLETPIGEEDSQLIDFVADESMENPFTSVEQIMLRKQINEVLSSLSLREQQIIRLRFGLEDGKIWTLQEVGMAFQLTRERIRQIEARAILKLKGKKEVQELKAYLDN</sequence>
<dbReference type="InterPro" id="IPR009042">
    <property type="entry name" value="RNA_pol_sigma70_r1_2"/>
</dbReference>
<feature type="region of interest" description="Disordered" evidence="7">
    <location>
        <begin position="1"/>
        <end position="20"/>
    </location>
</feature>
<evidence type="ECO:0000256" key="5">
    <source>
        <dbReference type="ARBA" id="ARBA00023163"/>
    </source>
</evidence>
<dbReference type="NCBIfam" id="TIGR02937">
    <property type="entry name" value="sigma70-ECF"/>
    <property type="match status" value="1"/>
</dbReference>
<evidence type="ECO:0000256" key="7">
    <source>
        <dbReference type="SAM" id="MobiDB-lite"/>
    </source>
</evidence>
<accession>A0A1M6L0L3</accession>
<dbReference type="GO" id="GO:0016987">
    <property type="term" value="F:sigma factor activity"/>
    <property type="evidence" value="ECO:0007669"/>
    <property type="project" value="UniProtKB-KW"/>
</dbReference>
<dbReference type="InterPro" id="IPR036388">
    <property type="entry name" value="WH-like_DNA-bd_sf"/>
</dbReference>
<feature type="domain" description="RNA polymerase sigma-70" evidence="8">
    <location>
        <begin position="165"/>
        <end position="178"/>
    </location>
</feature>
<evidence type="ECO:0000313" key="10">
    <source>
        <dbReference type="EMBL" id="SHJ64815.1"/>
    </source>
</evidence>
<dbReference type="InterPro" id="IPR050239">
    <property type="entry name" value="Sigma-70_RNA_pol_init_factors"/>
</dbReference>
<keyword evidence="11" id="KW-1185">Reference proteome</keyword>
<evidence type="ECO:0000256" key="4">
    <source>
        <dbReference type="ARBA" id="ARBA00023125"/>
    </source>
</evidence>
<dbReference type="CDD" id="cd06171">
    <property type="entry name" value="Sigma70_r4"/>
    <property type="match status" value="1"/>
</dbReference>
<dbReference type="Pfam" id="PF04545">
    <property type="entry name" value="Sigma70_r4"/>
    <property type="match status" value="1"/>
</dbReference>
<dbReference type="Pfam" id="PF04539">
    <property type="entry name" value="Sigma70_r3"/>
    <property type="match status" value="1"/>
</dbReference>
<dbReference type="PRINTS" id="PR00046">
    <property type="entry name" value="SIGMA70FCT"/>
</dbReference>
<evidence type="ECO:0000256" key="6">
    <source>
        <dbReference type="RuleBase" id="RU362124"/>
    </source>
</evidence>
<keyword evidence="2 6" id="KW-0805">Transcription regulation</keyword>
<gene>
    <name evidence="10" type="ORF">SAMN02745136_00652</name>
</gene>
<dbReference type="Proteomes" id="UP000184386">
    <property type="component" value="Unassembled WGS sequence"/>
</dbReference>
<dbReference type="InterPro" id="IPR000943">
    <property type="entry name" value="RNA_pol_sigma70"/>
</dbReference>
<dbReference type="RefSeq" id="WP_207650819.1">
    <property type="nucleotide sequence ID" value="NZ_FRAC01000006.1"/>
</dbReference>
<evidence type="ECO:0000256" key="3">
    <source>
        <dbReference type="ARBA" id="ARBA00023082"/>
    </source>
</evidence>
<keyword evidence="4 6" id="KW-0238">DNA-binding</keyword>
<dbReference type="GO" id="GO:0006352">
    <property type="term" value="P:DNA-templated transcription initiation"/>
    <property type="evidence" value="ECO:0007669"/>
    <property type="project" value="InterPro"/>
</dbReference>
<evidence type="ECO:0000256" key="1">
    <source>
        <dbReference type="ARBA" id="ARBA00007788"/>
    </source>
</evidence>
<dbReference type="InterPro" id="IPR007627">
    <property type="entry name" value="RNA_pol_sigma70_r2"/>
</dbReference>
<keyword evidence="5 6" id="KW-0804">Transcription</keyword>
<dbReference type="Pfam" id="PF00140">
    <property type="entry name" value="Sigma70_r1_2"/>
    <property type="match status" value="1"/>
</dbReference>
<organism evidence="10 11">
    <name type="scientific">Anaerocolumna jejuensis DSM 15929</name>
    <dbReference type="NCBI Taxonomy" id="1121322"/>
    <lineage>
        <taxon>Bacteria</taxon>
        <taxon>Bacillati</taxon>
        <taxon>Bacillota</taxon>
        <taxon>Clostridia</taxon>
        <taxon>Lachnospirales</taxon>
        <taxon>Lachnospiraceae</taxon>
        <taxon>Anaerocolumna</taxon>
    </lineage>
</organism>
<dbReference type="EMBL" id="FRAC01000006">
    <property type="protein sequence ID" value="SHJ64815.1"/>
    <property type="molecule type" value="Genomic_DNA"/>
</dbReference>
<evidence type="ECO:0000259" key="8">
    <source>
        <dbReference type="PROSITE" id="PS00715"/>
    </source>
</evidence>
<evidence type="ECO:0000256" key="2">
    <source>
        <dbReference type="ARBA" id="ARBA00023015"/>
    </source>
</evidence>
<dbReference type="InterPro" id="IPR007624">
    <property type="entry name" value="RNA_pol_sigma70_r3"/>
</dbReference>
<dbReference type="PANTHER" id="PTHR30603:SF60">
    <property type="entry name" value="RNA POLYMERASE SIGMA FACTOR RPOD"/>
    <property type="match status" value="1"/>
</dbReference>
<dbReference type="InterPro" id="IPR013324">
    <property type="entry name" value="RNA_pol_sigma_r3/r4-like"/>
</dbReference>
<feature type="domain" description="RNA polymerase sigma-70" evidence="9">
    <location>
        <begin position="333"/>
        <end position="359"/>
    </location>
</feature>
<dbReference type="Gene3D" id="1.10.10.10">
    <property type="entry name" value="Winged helix-like DNA-binding domain superfamily/Winged helix DNA-binding domain"/>
    <property type="match status" value="2"/>
</dbReference>
<dbReference type="FunFam" id="1.10.601.10:FF:000001">
    <property type="entry name" value="RNA polymerase sigma factor SigA"/>
    <property type="match status" value="1"/>
</dbReference>
<dbReference type="PROSITE" id="PS00715">
    <property type="entry name" value="SIGMA70_1"/>
    <property type="match status" value="1"/>
</dbReference>
<keyword evidence="3 6" id="KW-0731">Sigma factor</keyword>
<dbReference type="SUPFAM" id="SSF88946">
    <property type="entry name" value="Sigma2 domain of RNA polymerase sigma factors"/>
    <property type="match status" value="1"/>
</dbReference>
<name>A0A1M6L0L3_9FIRM</name>
<dbReference type="PANTHER" id="PTHR30603">
    <property type="entry name" value="RNA POLYMERASE SIGMA FACTOR RPO"/>
    <property type="match status" value="1"/>
</dbReference>
<dbReference type="GO" id="GO:0003677">
    <property type="term" value="F:DNA binding"/>
    <property type="evidence" value="ECO:0007669"/>
    <property type="project" value="UniProtKB-KW"/>
</dbReference>
<dbReference type="InterPro" id="IPR014284">
    <property type="entry name" value="RNA_pol_sigma-70_dom"/>
</dbReference>
<dbReference type="AlphaFoldDB" id="A0A1M6L0L3"/>
<dbReference type="Pfam" id="PF04542">
    <property type="entry name" value="Sigma70_r2"/>
    <property type="match status" value="1"/>
</dbReference>
<dbReference type="InterPro" id="IPR013325">
    <property type="entry name" value="RNA_pol_sigma_r2"/>
</dbReference>